<proteinExistence type="predicted"/>
<feature type="transmembrane region" description="Helical" evidence="1">
    <location>
        <begin position="6"/>
        <end position="22"/>
    </location>
</feature>
<dbReference type="Pfam" id="PF05569">
    <property type="entry name" value="Peptidase_M56"/>
    <property type="match status" value="1"/>
</dbReference>
<dbReference type="PANTHER" id="PTHR34978:SF3">
    <property type="entry name" value="SLR0241 PROTEIN"/>
    <property type="match status" value="1"/>
</dbReference>
<name>A0A223NXX2_9SPHI</name>
<evidence type="ECO:0000313" key="3">
    <source>
        <dbReference type="EMBL" id="ASU34448.1"/>
    </source>
</evidence>
<dbReference type="InterPro" id="IPR008756">
    <property type="entry name" value="Peptidase_M56"/>
</dbReference>
<sequence>MITYLLNFVFCSALLLLAYHLLLKNKTIYTFNRFYLLVSITFSLSVPLIAVNKAATPLPLFPRERQLLPEIITPTEAPSSAPDISSGINIKPGVNKLLFGLIAVYSAITLLLLYRFARNLNSIRVSVKHHGHINYKDSRLILVDEKLTPHTFLNYVFLNKDDYNNRQIEDDVLKHELTHARQRHSADVIFIELVQAFCWFNPFIILYRKAIQLNHEFIADEAVLNNNRNIANYQQLLLSKLGYFKSQNITSQFNYSITKKRLIMMTKTTSATTSIFARLAIIPIMAIAFFLFCTKTEAQQEPAVAKSPPQKTAQAVTKTSKKKLPPIFLSKDYPHTAEGVTDALLKEYSDIAGKYEESSERLMRHPEKISQADKDKMEAIFKKMSYKQQCDQSIGFTYNGPPLPPKQPTQAQLDIWKNPKTCGIWIDGKKVKNNELDNYKPADFDQAIVSRLTKNAINYKNYRYQIDLMTIAFYKKYLKEAHDNRYRSGMYYSMRTAPADKS</sequence>
<dbReference type="Proteomes" id="UP000215002">
    <property type="component" value="Chromosome"/>
</dbReference>
<feature type="domain" description="Peptidase M56" evidence="2">
    <location>
        <begin position="164"/>
        <end position="264"/>
    </location>
</feature>
<dbReference type="OrthoDB" id="649093at2"/>
<dbReference type="CDD" id="cd07341">
    <property type="entry name" value="M56_BlaR1_MecR1_like"/>
    <property type="match status" value="1"/>
</dbReference>
<evidence type="ECO:0000313" key="4">
    <source>
        <dbReference type="Proteomes" id="UP000215002"/>
    </source>
</evidence>
<dbReference type="RefSeq" id="WP_094570801.1">
    <property type="nucleotide sequence ID" value="NZ_CP022743.1"/>
</dbReference>
<keyword evidence="4" id="KW-1185">Reference proteome</keyword>
<protein>
    <recommendedName>
        <fullName evidence="2">Peptidase M56 domain-containing protein</fullName>
    </recommendedName>
</protein>
<keyword evidence="1" id="KW-1133">Transmembrane helix</keyword>
<organism evidence="3 4">
    <name type="scientific">Mucilaginibacter xinganensis</name>
    <dbReference type="NCBI Taxonomy" id="1234841"/>
    <lineage>
        <taxon>Bacteria</taxon>
        <taxon>Pseudomonadati</taxon>
        <taxon>Bacteroidota</taxon>
        <taxon>Sphingobacteriia</taxon>
        <taxon>Sphingobacteriales</taxon>
        <taxon>Sphingobacteriaceae</taxon>
        <taxon>Mucilaginibacter</taxon>
    </lineage>
</organism>
<dbReference type="InterPro" id="IPR052173">
    <property type="entry name" value="Beta-lactam_resp_regulator"/>
</dbReference>
<feature type="transmembrane region" description="Helical" evidence="1">
    <location>
        <begin position="34"/>
        <end position="55"/>
    </location>
</feature>
<reference evidence="3 4" key="1">
    <citation type="submission" date="2017-08" db="EMBL/GenBank/DDBJ databases">
        <title>Complete genome sequence of Mucilaginibacter sp. strain BJC16-A31.</title>
        <authorList>
            <consortium name="Henan University of Science and Technology"/>
            <person name="You X."/>
        </authorList>
    </citation>
    <scope>NUCLEOTIDE SEQUENCE [LARGE SCALE GENOMIC DNA]</scope>
    <source>
        <strain evidence="3 4">BJC16-A31</strain>
    </source>
</reference>
<evidence type="ECO:0000256" key="1">
    <source>
        <dbReference type="SAM" id="Phobius"/>
    </source>
</evidence>
<dbReference type="PANTHER" id="PTHR34978">
    <property type="entry name" value="POSSIBLE SENSOR-TRANSDUCER PROTEIN BLAR"/>
    <property type="match status" value="1"/>
</dbReference>
<keyword evidence="1" id="KW-0472">Membrane</keyword>
<evidence type="ECO:0000259" key="2">
    <source>
        <dbReference type="Pfam" id="PF05569"/>
    </source>
</evidence>
<accession>A0A223NXX2</accession>
<feature type="transmembrane region" description="Helical" evidence="1">
    <location>
        <begin position="97"/>
        <end position="114"/>
    </location>
</feature>
<feature type="transmembrane region" description="Helical" evidence="1">
    <location>
        <begin position="269"/>
        <end position="292"/>
    </location>
</feature>
<keyword evidence="1" id="KW-0812">Transmembrane</keyword>
<gene>
    <name evidence="3" type="ORF">MuYL_2561</name>
</gene>
<dbReference type="EMBL" id="CP022743">
    <property type="protein sequence ID" value="ASU34448.1"/>
    <property type="molecule type" value="Genomic_DNA"/>
</dbReference>
<dbReference type="KEGG" id="muc:MuYL_2561"/>
<dbReference type="AlphaFoldDB" id="A0A223NXX2"/>